<feature type="region of interest" description="Disordered" evidence="1">
    <location>
        <begin position="152"/>
        <end position="192"/>
    </location>
</feature>
<feature type="region of interest" description="Disordered" evidence="1">
    <location>
        <begin position="75"/>
        <end position="114"/>
    </location>
</feature>
<dbReference type="KEGG" id="bdi:100840004"/>
<feature type="compositionally biased region" description="Basic and acidic residues" evidence="1">
    <location>
        <begin position="152"/>
        <end position="187"/>
    </location>
</feature>
<dbReference type="EnsemblPlants" id="PNT72220">
    <property type="protein sequence ID" value="PNT72220"/>
    <property type="gene ID" value="BRADI_2g41510v3"/>
</dbReference>
<dbReference type="STRING" id="15368.A0A0Q3GCY3"/>
<dbReference type="GeneID" id="100840004"/>
<dbReference type="EMBL" id="CM000881">
    <property type="protein sequence ID" value="KQK08373.1"/>
    <property type="molecule type" value="Genomic_DNA"/>
</dbReference>
<dbReference type="EMBL" id="CM000881">
    <property type="protein sequence ID" value="PNT72219.1"/>
    <property type="molecule type" value="Genomic_DNA"/>
</dbReference>
<feature type="region of interest" description="Disordered" evidence="1">
    <location>
        <begin position="207"/>
        <end position="244"/>
    </location>
</feature>
<evidence type="ECO:0000256" key="1">
    <source>
        <dbReference type="SAM" id="MobiDB-lite"/>
    </source>
</evidence>
<evidence type="ECO:0000313" key="3">
    <source>
        <dbReference type="EnsemblPlants" id="KQK08373"/>
    </source>
</evidence>
<dbReference type="EnsemblPlants" id="KQK08373">
    <property type="protein sequence ID" value="KQK08373"/>
    <property type="gene ID" value="BRADI_2g41510v3"/>
</dbReference>
<dbReference type="RefSeq" id="XP_024315130.1">
    <property type="nucleotide sequence ID" value="XM_024459362.1"/>
</dbReference>
<dbReference type="RefSeq" id="XP_014753464.1">
    <property type="nucleotide sequence ID" value="XM_014897978.1"/>
</dbReference>
<sequence length="271" mass="29845">MFFQRRNSKKVKDTDGSSPKKDKDGRGKNDFFDRAKGAFTGSLKSAKNDAQGRAEKVQADVKAGFETILEKGSGILEKAKEDVGGHSESEASRSKELGQGSEEQGKEDMEAFNSMLDKVKTHPDVMDKVHSVLDKVKKHPEVIEKVAEVLHLGKHESKEKEAAEVKEKTKGEKTQDADEGASGDKTKSSNILEEAVEEIQAVFAAVQQQDTDETEIPVEAAAETGTPAEGEQPEEAKREVEKDDPKKRIDFLGFFAMLFERFCSPAAKKKD</sequence>
<dbReference type="EnsemblPlants" id="PNT72219">
    <property type="protein sequence ID" value="PNT72219"/>
    <property type="gene ID" value="BRADI_2g41510v3"/>
</dbReference>
<evidence type="ECO:0000313" key="2">
    <source>
        <dbReference type="EMBL" id="KQK08373.1"/>
    </source>
</evidence>
<protein>
    <submittedName>
        <fullName evidence="2 3">Uncharacterized protein</fullName>
    </submittedName>
</protein>
<feature type="compositionally biased region" description="Basic and acidic residues" evidence="1">
    <location>
        <begin position="234"/>
        <end position="244"/>
    </location>
</feature>
<reference evidence="2" key="2">
    <citation type="submission" date="2017-06" db="EMBL/GenBank/DDBJ databases">
        <title>WGS assembly of Brachypodium distachyon.</title>
        <authorList>
            <consortium name="The International Brachypodium Initiative"/>
            <person name="Lucas S."/>
            <person name="Harmon-Smith M."/>
            <person name="Lail K."/>
            <person name="Tice H."/>
            <person name="Grimwood J."/>
            <person name="Bruce D."/>
            <person name="Barry K."/>
            <person name="Shu S."/>
            <person name="Lindquist E."/>
            <person name="Wang M."/>
            <person name="Pitluck S."/>
            <person name="Vogel J.P."/>
            <person name="Garvin D.F."/>
            <person name="Mockler T.C."/>
            <person name="Schmutz J."/>
            <person name="Rokhsar D."/>
            <person name="Bevan M.W."/>
        </authorList>
    </citation>
    <scope>NUCLEOTIDE SEQUENCE</scope>
    <source>
        <strain evidence="2">Bd21</strain>
    </source>
</reference>
<feature type="region of interest" description="Disordered" evidence="1">
    <location>
        <begin position="1"/>
        <end position="34"/>
    </location>
</feature>
<reference evidence="2 3" key="1">
    <citation type="journal article" date="2010" name="Nature">
        <title>Genome sequencing and analysis of the model grass Brachypodium distachyon.</title>
        <authorList>
            <consortium name="International Brachypodium Initiative"/>
        </authorList>
    </citation>
    <scope>NUCLEOTIDE SEQUENCE [LARGE SCALE GENOMIC DNA]</scope>
    <source>
        <strain evidence="2">Bd21</strain>
        <strain evidence="3">cv. Bd21</strain>
    </source>
</reference>
<dbReference type="Proteomes" id="UP000008810">
    <property type="component" value="Chromosome 2"/>
</dbReference>
<dbReference type="RefSeq" id="XP_014753465.1">
    <property type="nucleotide sequence ID" value="XM_014897979.2"/>
</dbReference>
<dbReference type="ExpressionAtlas" id="A0A0Q3GCY3">
    <property type="expression patterns" value="baseline and differential"/>
</dbReference>
<dbReference type="Gramene" id="KQK08373">
    <property type="protein sequence ID" value="KQK08373"/>
    <property type="gene ID" value="BRADI_2g41510v3"/>
</dbReference>
<organism evidence="2">
    <name type="scientific">Brachypodium distachyon</name>
    <name type="common">Purple false brome</name>
    <name type="synonym">Trachynia distachya</name>
    <dbReference type="NCBI Taxonomy" id="15368"/>
    <lineage>
        <taxon>Eukaryota</taxon>
        <taxon>Viridiplantae</taxon>
        <taxon>Streptophyta</taxon>
        <taxon>Embryophyta</taxon>
        <taxon>Tracheophyta</taxon>
        <taxon>Spermatophyta</taxon>
        <taxon>Magnoliopsida</taxon>
        <taxon>Liliopsida</taxon>
        <taxon>Poales</taxon>
        <taxon>Poaceae</taxon>
        <taxon>BOP clade</taxon>
        <taxon>Pooideae</taxon>
        <taxon>Stipodae</taxon>
        <taxon>Brachypodieae</taxon>
        <taxon>Brachypodium</taxon>
    </lineage>
</organism>
<gene>
    <name evidence="3" type="primary">LOC100840004</name>
    <name evidence="2" type="ORF">BRADI_2g41510v3</name>
</gene>
<dbReference type="RefSeq" id="XP_024315131.1">
    <property type="nucleotide sequence ID" value="XM_024459363.1"/>
</dbReference>
<accession>A0A0Q3GCY3</accession>
<dbReference type="Gramene" id="PNT72220">
    <property type="protein sequence ID" value="PNT72220"/>
    <property type="gene ID" value="BRADI_2g41510v3"/>
</dbReference>
<proteinExistence type="predicted"/>
<dbReference type="AlphaFoldDB" id="A0A0Q3GCY3"/>
<dbReference type="EMBL" id="CM000881">
    <property type="protein sequence ID" value="PNT72220.1"/>
    <property type="molecule type" value="Genomic_DNA"/>
</dbReference>
<dbReference type="OrthoDB" id="681260at2759"/>
<reference evidence="3" key="3">
    <citation type="submission" date="2018-08" db="UniProtKB">
        <authorList>
            <consortium name="EnsemblPlants"/>
        </authorList>
    </citation>
    <scope>IDENTIFICATION</scope>
    <source>
        <strain evidence="3">cv. Bd21</strain>
    </source>
</reference>
<dbReference type="Gramene" id="PNT72219">
    <property type="protein sequence ID" value="PNT72219"/>
    <property type="gene ID" value="BRADI_2g41510v3"/>
</dbReference>
<evidence type="ECO:0000313" key="4">
    <source>
        <dbReference type="Proteomes" id="UP000008810"/>
    </source>
</evidence>
<keyword evidence="4" id="KW-1185">Reference proteome</keyword>
<feature type="compositionally biased region" description="Low complexity" evidence="1">
    <location>
        <begin position="219"/>
        <end position="230"/>
    </location>
</feature>
<feature type="compositionally biased region" description="Basic and acidic residues" evidence="1">
    <location>
        <begin position="10"/>
        <end position="34"/>
    </location>
</feature>
<name>A0A0Q3GCY3_BRADI</name>
<feature type="compositionally biased region" description="Basic and acidic residues" evidence="1">
    <location>
        <begin position="77"/>
        <end position="96"/>
    </location>
</feature>